<dbReference type="AlphaFoldDB" id="A0AAV4XS33"/>
<evidence type="ECO:0000313" key="1">
    <source>
        <dbReference type="EMBL" id="GIY97971.1"/>
    </source>
</evidence>
<proteinExistence type="predicted"/>
<protein>
    <submittedName>
        <fullName evidence="1">Uncharacterized protein</fullName>
    </submittedName>
</protein>
<name>A0AAV4XS33_CAEEX</name>
<accession>A0AAV4XS33</accession>
<comment type="caution">
    <text evidence="1">The sequence shown here is derived from an EMBL/GenBank/DDBJ whole genome shotgun (WGS) entry which is preliminary data.</text>
</comment>
<dbReference type="EMBL" id="BPLR01018236">
    <property type="protein sequence ID" value="GIY97971.1"/>
    <property type="molecule type" value="Genomic_DNA"/>
</dbReference>
<keyword evidence="2" id="KW-1185">Reference proteome</keyword>
<reference evidence="1 2" key="1">
    <citation type="submission" date="2021-06" db="EMBL/GenBank/DDBJ databases">
        <title>Caerostris extrusa draft genome.</title>
        <authorList>
            <person name="Kono N."/>
            <person name="Arakawa K."/>
        </authorList>
    </citation>
    <scope>NUCLEOTIDE SEQUENCE [LARGE SCALE GENOMIC DNA]</scope>
</reference>
<dbReference type="Proteomes" id="UP001054945">
    <property type="component" value="Unassembled WGS sequence"/>
</dbReference>
<organism evidence="1 2">
    <name type="scientific">Caerostris extrusa</name>
    <name type="common">Bark spider</name>
    <name type="synonym">Caerostris bankana</name>
    <dbReference type="NCBI Taxonomy" id="172846"/>
    <lineage>
        <taxon>Eukaryota</taxon>
        <taxon>Metazoa</taxon>
        <taxon>Ecdysozoa</taxon>
        <taxon>Arthropoda</taxon>
        <taxon>Chelicerata</taxon>
        <taxon>Arachnida</taxon>
        <taxon>Araneae</taxon>
        <taxon>Araneomorphae</taxon>
        <taxon>Entelegynae</taxon>
        <taxon>Araneoidea</taxon>
        <taxon>Araneidae</taxon>
        <taxon>Caerostris</taxon>
    </lineage>
</organism>
<gene>
    <name evidence="1" type="ORF">CEXT_160781</name>
</gene>
<sequence>MKENVGEIWNAVCVCFDCCLRSKELPVKHKKGIVMSWAGCMDAGRQFRIGLWETIYANSGTCYTPSEKSIPDKALAEI</sequence>
<evidence type="ECO:0000313" key="2">
    <source>
        <dbReference type="Proteomes" id="UP001054945"/>
    </source>
</evidence>